<comment type="caution">
    <text evidence="1">The sequence shown here is derived from an EMBL/GenBank/DDBJ whole genome shotgun (WGS) entry which is preliminary data.</text>
</comment>
<sequence>MFFTIYDHCLLDGPLLSPLPYGKAELPFHLPGPAIVVRSWNLISLSVCRNGGAGRSAVEQKRAGDRPAFIPLGLAPQWSKTGVVEEGDVNVWHGASAALAAFGSPPSPLWDWSYGTSLSAARPWWRMTLLKLEGLTRVIMVVSKGEVVSFQFFDSSSGG</sequence>
<proteinExistence type="predicted"/>
<keyword evidence="2" id="KW-1185">Reference proteome</keyword>
<evidence type="ECO:0000313" key="2">
    <source>
        <dbReference type="Proteomes" id="UP001239213"/>
    </source>
</evidence>
<protein>
    <submittedName>
        <fullName evidence="1">Uncharacterized protein</fullName>
    </submittedName>
</protein>
<dbReference type="Proteomes" id="UP001239213">
    <property type="component" value="Unassembled WGS sequence"/>
</dbReference>
<gene>
    <name evidence="1" type="ORF">CCUS01_14471</name>
</gene>
<dbReference type="EMBL" id="MPDP01000041">
    <property type="protein sequence ID" value="KAK1490350.1"/>
    <property type="molecule type" value="Genomic_DNA"/>
</dbReference>
<accession>A0AAJ0DKW0</accession>
<name>A0AAJ0DKW0_9PEZI</name>
<reference evidence="1" key="1">
    <citation type="submission" date="2016-11" db="EMBL/GenBank/DDBJ databases">
        <title>The genome sequence of Colletotrichum cuscutae.</title>
        <authorList>
            <person name="Baroncelli R."/>
        </authorList>
    </citation>
    <scope>NUCLEOTIDE SEQUENCE</scope>
    <source>
        <strain evidence="1">IMI 304802</strain>
    </source>
</reference>
<organism evidence="1 2">
    <name type="scientific">Colletotrichum cuscutae</name>
    <dbReference type="NCBI Taxonomy" id="1209917"/>
    <lineage>
        <taxon>Eukaryota</taxon>
        <taxon>Fungi</taxon>
        <taxon>Dikarya</taxon>
        <taxon>Ascomycota</taxon>
        <taxon>Pezizomycotina</taxon>
        <taxon>Sordariomycetes</taxon>
        <taxon>Hypocreomycetidae</taxon>
        <taxon>Glomerellales</taxon>
        <taxon>Glomerellaceae</taxon>
        <taxon>Colletotrichum</taxon>
        <taxon>Colletotrichum acutatum species complex</taxon>
    </lineage>
</organism>
<dbReference type="AlphaFoldDB" id="A0AAJ0DKW0"/>
<evidence type="ECO:0000313" key="1">
    <source>
        <dbReference type="EMBL" id="KAK1490350.1"/>
    </source>
</evidence>